<feature type="compositionally biased region" description="Basic residues" evidence="2">
    <location>
        <begin position="736"/>
        <end position="746"/>
    </location>
</feature>
<dbReference type="GO" id="GO:0046872">
    <property type="term" value="F:metal ion binding"/>
    <property type="evidence" value="ECO:0007669"/>
    <property type="project" value="UniProtKB-KW"/>
</dbReference>
<feature type="compositionally biased region" description="Polar residues" evidence="2">
    <location>
        <begin position="799"/>
        <end position="812"/>
    </location>
</feature>
<feature type="compositionally biased region" description="Low complexity" evidence="2">
    <location>
        <begin position="1132"/>
        <end position="1143"/>
    </location>
</feature>
<dbReference type="InterPro" id="IPR036436">
    <property type="entry name" value="Disintegrin_dom_sf"/>
</dbReference>
<dbReference type="OrthoDB" id="2149267at2759"/>
<feature type="binding site" evidence="1">
    <location>
        <position position="352"/>
    </location>
    <ligand>
        <name>Zn(2+)</name>
        <dbReference type="ChEBI" id="CHEBI:29105"/>
        <note>catalytic</note>
    </ligand>
</feature>
<feature type="compositionally biased region" description="Pro residues" evidence="2">
    <location>
        <begin position="1295"/>
        <end position="1307"/>
    </location>
</feature>
<dbReference type="PROSITE" id="PS50215">
    <property type="entry name" value="ADAM_MEPRO"/>
    <property type="match status" value="1"/>
</dbReference>
<feature type="compositionally biased region" description="Polar residues" evidence="2">
    <location>
        <begin position="1105"/>
        <end position="1117"/>
    </location>
</feature>
<dbReference type="SUPFAM" id="SSF57552">
    <property type="entry name" value="Blood coagulation inhibitor (disintegrin)"/>
    <property type="match status" value="1"/>
</dbReference>
<dbReference type="EMBL" id="OB660686">
    <property type="protein sequence ID" value="CAD7225898.1"/>
    <property type="molecule type" value="Genomic_DNA"/>
</dbReference>
<dbReference type="SUPFAM" id="SSF55486">
    <property type="entry name" value="Metalloproteases ('zincins'), catalytic domain"/>
    <property type="match status" value="1"/>
</dbReference>
<gene>
    <name evidence="3" type="ORF">CTOB1V02_LOCUS3827</name>
</gene>
<accession>A0A7R8ZJC0</accession>
<dbReference type="SMART" id="SM00050">
    <property type="entry name" value="DISIN"/>
    <property type="match status" value="1"/>
</dbReference>
<dbReference type="InterPro" id="IPR001590">
    <property type="entry name" value="Peptidase_M12B"/>
</dbReference>
<sequence length="1307" mass="141896">MAVSSGAPLFPLSNDSAISGPPLEPLNPSSLTLSRPKRQGFSYDLLTHWIAPEPDPYTRFKTITVRRKTKPDPKKTTCMLYLQCDHLLYKLLGSEEACIEIMTRHIQRVNAIYKSAVQILRATDVIPHRLLEFAFVASSLSPTNGQKARGSEELRNALCCAQNTAPLATEAIVPPAFLSSVPQIQLLWRQKQLSLQRSCPLYLRYSSSGGGDFDRDQKQDGIQFMIKRVKVHSGDVHTDPDYRFLGNYGVEKFLELFSDPSIEFLAEENYDAFCLAYMFTFRDFEGGTLGLAWTGDLKNAGGVCERNGHYRGSQKSLNTGIITLLNYGKRIPPAVSHVTLAHEIGHNFGSPHDPENDKVCTPGGDDGNYIMFARATSGDKRNNNRFSPCSVKAINAVLNSKARSSKGCFTEPQAAICGNGVVEDGEECDCGWEEDCVEQCCFPMRTTAPPFEKPCTLRPGKLCSPSQGPCCTDDCGLKRGDKCRSDNGCRNSAYCNGRMPQCPPSVNKPNKTICNEEFVCYKGRSLRYRDHNLCHLSTSRRNARAQSVSRTDWRVVNAYEDRTTRPPNPANCAVDPSGPLATLRDLLLSDRNLENLQRWITEHWYGVLLIILGFVALLVMIARFCGRQPDSRVKKKITQLYKQADTVLPRSMTTDGSGSRGLMVHPTAVKSKLPLGKKVRETKRQGKRVSYEKVMVKVKKSAGLSTFLHPPATASVGHSKSGHRSAGASGAAASVQKKRKRGHAPRRSSSLSLVEGANGPAPQGKPGSGGSGALAASKGRPKKQSGGSKPATPDLTPLPETTSFNQETSAQSELPKHRNLFLDIVPKKNSSSAEGPKKNSSSAEGPKKNSSSAEGPKKNSSSAEGPKKSKTRPHLPLGICRSRSLSPDKSPIKRRSRDKTPPTASPEEVPRKKESSDGSGSTPPLPEKSLKRPFSFAGSSSDHVILDLTGGDTGGEDSPRESPTQHPALFKRWRTPADIAAACGASSHHSKYGRMTVSGASGPALSYSRSKGTPKHRKVIRYDNTVSERPKRSYDRQQSSPPVVAVCVDENETASGEWVHREVNIPASKVAKTKRTVVVRRKGGARKEDPGKAKSAPPSPPDQLPQGTLNPSMSKASLDSLGNGGDFPPMGSSSDLSSLISSSHSKRHHHHLPHHTHFPAAAKRRSESLCSSIKPLIHATARSSPAAVPLEEEGEEAGGRHHRHGFLKKKRSHSSASDTLRGQAVSILFDDEESGDDLEPIYSLPYDSASSSPAPPDHPPTPPPTTDPSAQLPSAKDSPSQPFVYCSNPRQQIPSSPPPAPPDELPV</sequence>
<keyword evidence="1" id="KW-0862">Zinc</keyword>
<evidence type="ECO:0000313" key="3">
    <source>
        <dbReference type="EMBL" id="CAD7225898.1"/>
    </source>
</evidence>
<feature type="compositionally biased region" description="Acidic residues" evidence="2">
    <location>
        <begin position="1229"/>
        <end position="1239"/>
    </location>
</feature>
<dbReference type="PANTHER" id="PTHR45702:SF3">
    <property type="entry name" value="KUZBANIAN-LIKE, ISOFORM A"/>
    <property type="match status" value="1"/>
</dbReference>
<feature type="compositionally biased region" description="Basic and acidic residues" evidence="2">
    <location>
        <begin position="1026"/>
        <end position="1035"/>
    </location>
</feature>
<feature type="region of interest" description="Disordered" evidence="2">
    <location>
        <begin position="707"/>
        <end position="973"/>
    </location>
</feature>
<comment type="caution">
    <text evidence="1">Lacks conserved residue(s) required for the propagation of feature annotation.</text>
</comment>
<reference evidence="3" key="1">
    <citation type="submission" date="2020-11" db="EMBL/GenBank/DDBJ databases">
        <authorList>
            <person name="Tran Van P."/>
        </authorList>
    </citation>
    <scope>NUCLEOTIDE SEQUENCE</scope>
</reference>
<dbReference type="Pfam" id="PF13574">
    <property type="entry name" value="Reprolysin_2"/>
    <property type="match status" value="1"/>
</dbReference>
<dbReference type="InterPro" id="IPR051489">
    <property type="entry name" value="ADAM_Metalloproteinase"/>
</dbReference>
<feature type="region of interest" description="Disordered" evidence="2">
    <location>
        <begin position="999"/>
        <end position="1166"/>
    </location>
</feature>
<name>A0A7R8ZJC0_9CRUS</name>
<organism evidence="3">
    <name type="scientific">Cyprideis torosa</name>
    <dbReference type="NCBI Taxonomy" id="163714"/>
    <lineage>
        <taxon>Eukaryota</taxon>
        <taxon>Metazoa</taxon>
        <taxon>Ecdysozoa</taxon>
        <taxon>Arthropoda</taxon>
        <taxon>Crustacea</taxon>
        <taxon>Oligostraca</taxon>
        <taxon>Ostracoda</taxon>
        <taxon>Podocopa</taxon>
        <taxon>Podocopida</taxon>
        <taxon>Cytherocopina</taxon>
        <taxon>Cytheroidea</taxon>
        <taxon>Cytherideidae</taxon>
        <taxon>Cyprideis</taxon>
    </lineage>
</organism>
<evidence type="ECO:0000256" key="2">
    <source>
        <dbReference type="SAM" id="MobiDB-lite"/>
    </source>
</evidence>
<dbReference type="GO" id="GO:0007219">
    <property type="term" value="P:Notch signaling pathway"/>
    <property type="evidence" value="ECO:0007669"/>
    <property type="project" value="TreeGrafter"/>
</dbReference>
<dbReference type="Pfam" id="PF00200">
    <property type="entry name" value="Disintegrin"/>
    <property type="match status" value="1"/>
</dbReference>
<dbReference type="Gene3D" id="3.40.390.10">
    <property type="entry name" value="Collagenase (Catalytic Domain)"/>
    <property type="match status" value="2"/>
</dbReference>
<feature type="compositionally biased region" description="Basic residues" evidence="2">
    <location>
        <begin position="1200"/>
        <end position="1213"/>
    </location>
</feature>
<feature type="region of interest" description="Disordered" evidence="2">
    <location>
        <begin position="1180"/>
        <end position="1307"/>
    </location>
</feature>
<feature type="compositionally biased region" description="Basic residues" evidence="2">
    <location>
        <begin position="1144"/>
        <end position="1157"/>
    </location>
</feature>
<feature type="compositionally biased region" description="Basic residues" evidence="2">
    <location>
        <begin position="1071"/>
        <end position="1084"/>
    </location>
</feature>
<feature type="compositionally biased region" description="Low complexity" evidence="2">
    <location>
        <begin position="724"/>
        <end position="734"/>
    </location>
</feature>
<feature type="compositionally biased region" description="Pro residues" evidence="2">
    <location>
        <begin position="1253"/>
        <end position="1266"/>
    </location>
</feature>
<feature type="active site" evidence="1">
    <location>
        <position position="343"/>
    </location>
</feature>
<dbReference type="GO" id="GO:0006509">
    <property type="term" value="P:membrane protein ectodomain proteolysis"/>
    <property type="evidence" value="ECO:0007669"/>
    <property type="project" value="TreeGrafter"/>
</dbReference>
<dbReference type="InterPro" id="IPR001762">
    <property type="entry name" value="Disintegrin_dom"/>
</dbReference>
<protein>
    <submittedName>
        <fullName evidence="3">Uncharacterized protein</fullName>
    </submittedName>
</protein>
<dbReference type="Gene3D" id="4.10.70.10">
    <property type="entry name" value="Disintegrin domain"/>
    <property type="match status" value="1"/>
</dbReference>
<dbReference type="GO" id="GO:0004222">
    <property type="term" value="F:metalloendopeptidase activity"/>
    <property type="evidence" value="ECO:0007669"/>
    <property type="project" value="InterPro"/>
</dbReference>
<keyword evidence="1" id="KW-0479">Metal-binding</keyword>
<dbReference type="GO" id="GO:0005886">
    <property type="term" value="C:plasma membrane"/>
    <property type="evidence" value="ECO:0007669"/>
    <property type="project" value="TreeGrafter"/>
</dbReference>
<feature type="binding site" evidence="1">
    <location>
        <position position="342"/>
    </location>
    <ligand>
        <name>Zn(2+)</name>
        <dbReference type="ChEBI" id="CHEBI:29105"/>
        <note>catalytic</note>
    </ligand>
</feature>
<proteinExistence type="predicted"/>
<feature type="compositionally biased region" description="Polar residues" evidence="2">
    <location>
        <begin position="828"/>
        <end position="863"/>
    </location>
</feature>
<dbReference type="InterPro" id="IPR024079">
    <property type="entry name" value="MetalloPept_cat_dom_sf"/>
</dbReference>
<dbReference type="PROSITE" id="PS50214">
    <property type="entry name" value="DISINTEGRIN_2"/>
    <property type="match status" value="1"/>
</dbReference>
<feature type="binding site" evidence="1">
    <location>
        <position position="346"/>
    </location>
    <ligand>
        <name>Zn(2+)</name>
        <dbReference type="ChEBI" id="CHEBI:29105"/>
        <note>catalytic</note>
    </ligand>
</feature>
<evidence type="ECO:0000256" key="1">
    <source>
        <dbReference type="PROSITE-ProRule" id="PRU00276"/>
    </source>
</evidence>
<dbReference type="PANTHER" id="PTHR45702">
    <property type="entry name" value="ADAM10/ADAM17 METALLOPEPTIDASE FAMILY MEMBER"/>
    <property type="match status" value="1"/>
</dbReference>